<organism evidence="8 9">
    <name type="scientific">Brassicogethes aeneus</name>
    <name type="common">Rape pollen beetle</name>
    <name type="synonym">Meligethes aeneus</name>
    <dbReference type="NCBI Taxonomy" id="1431903"/>
    <lineage>
        <taxon>Eukaryota</taxon>
        <taxon>Metazoa</taxon>
        <taxon>Ecdysozoa</taxon>
        <taxon>Arthropoda</taxon>
        <taxon>Hexapoda</taxon>
        <taxon>Insecta</taxon>
        <taxon>Pterygota</taxon>
        <taxon>Neoptera</taxon>
        <taxon>Endopterygota</taxon>
        <taxon>Coleoptera</taxon>
        <taxon>Polyphaga</taxon>
        <taxon>Cucujiformia</taxon>
        <taxon>Nitidulidae</taxon>
        <taxon>Meligethinae</taxon>
        <taxon>Brassicogethes</taxon>
    </lineage>
</organism>
<name>A0A9P0BIQ7_BRAAE</name>
<dbReference type="PANTHER" id="PTHR21411">
    <property type="entry name" value="APONTIC"/>
    <property type="match status" value="1"/>
</dbReference>
<evidence type="ECO:0000259" key="7">
    <source>
        <dbReference type="Pfam" id="PF13873"/>
    </source>
</evidence>
<proteinExistence type="predicted"/>
<comment type="function">
    <text evidence="5">Involved in transvection phenomena (= synapsis-dependent gene expression), where the synaptic pairing of chromosomes carrying genes with which zeste interacts influences the expression of these genes. Zeste binds to DNA and stimulates transcription from a nearby promoter.</text>
</comment>
<keyword evidence="9" id="KW-1185">Reference proteome</keyword>
<evidence type="ECO:0000256" key="6">
    <source>
        <dbReference type="SAM" id="Coils"/>
    </source>
</evidence>
<accession>A0A9P0BIQ7</accession>
<keyword evidence="4" id="KW-0804">Transcription</keyword>
<keyword evidence="3" id="KW-0805">Transcription regulation</keyword>
<evidence type="ECO:0000313" key="9">
    <source>
        <dbReference type="Proteomes" id="UP001154078"/>
    </source>
</evidence>
<evidence type="ECO:0000313" key="8">
    <source>
        <dbReference type="EMBL" id="CAH0562820.1"/>
    </source>
</evidence>
<evidence type="ECO:0000256" key="4">
    <source>
        <dbReference type="ARBA" id="ARBA00023163"/>
    </source>
</evidence>
<dbReference type="AlphaFoldDB" id="A0A9P0BIQ7"/>
<dbReference type="InterPro" id="IPR028002">
    <property type="entry name" value="Myb_DNA-bind_5"/>
</dbReference>
<evidence type="ECO:0000256" key="1">
    <source>
        <dbReference type="ARBA" id="ARBA00011764"/>
    </source>
</evidence>
<gene>
    <name evidence="8" type="ORF">MELIAE_LOCUS11840</name>
</gene>
<feature type="domain" description="Myb/SANT-like DNA-binding" evidence="7">
    <location>
        <begin position="8"/>
        <end position="84"/>
    </location>
</feature>
<dbReference type="EMBL" id="OV121139">
    <property type="protein sequence ID" value="CAH0562820.1"/>
    <property type="molecule type" value="Genomic_DNA"/>
</dbReference>
<dbReference type="Pfam" id="PF13873">
    <property type="entry name" value="Myb_DNA-bind_5"/>
    <property type="match status" value="1"/>
</dbReference>
<reference evidence="8" key="1">
    <citation type="submission" date="2021-12" db="EMBL/GenBank/DDBJ databases">
        <authorList>
            <person name="King R."/>
        </authorList>
    </citation>
    <scope>NUCLEOTIDE SEQUENCE</scope>
</reference>
<evidence type="ECO:0000256" key="2">
    <source>
        <dbReference type="ARBA" id="ARBA00016807"/>
    </source>
</evidence>
<comment type="subunit">
    <text evidence="1">Self-associates forming complexes of several hundred monomers.</text>
</comment>
<keyword evidence="6" id="KW-0175">Coiled coil</keyword>
<protein>
    <recommendedName>
        <fullName evidence="2">Regulatory protein zeste</fullName>
    </recommendedName>
</protein>
<feature type="coiled-coil region" evidence="6">
    <location>
        <begin position="261"/>
        <end position="306"/>
    </location>
</feature>
<sequence length="311" mass="35611">MESEKRKRGANFTQTERRHLLTVVNRYKHIIENKKTDAVTWKEKESTWKKIEVEFNSTTEGIPRSDKQLKLKYEAVKKELKKNFSSHKKYVLGTGGGRHVPEPAVQTEEENELFHTIAISASGLESRFDSDALAGISGIPVREVVSTPKDSNPIDQFREVEWDEPSAGFLQTKVHPALRIDAQASAINNNTTEILQEIIVDPDLNILLDDTQTSARNMEHEGKENVANKKSWASRRRPVISKKKSMSSASAKFELLAEKKIELVEEQLKIAKESIKHNELEHNLKVENLELEKKILIKKLQKMDENFNEFD</sequence>
<dbReference type="OrthoDB" id="6769707at2759"/>
<evidence type="ECO:0000256" key="5">
    <source>
        <dbReference type="ARBA" id="ARBA00025466"/>
    </source>
</evidence>
<evidence type="ECO:0000256" key="3">
    <source>
        <dbReference type="ARBA" id="ARBA00023015"/>
    </source>
</evidence>
<dbReference type="Proteomes" id="UP001154078">
    <property type="component" value="Chromosome 8"/>
</dbReference>
<dbReference type="PANTHER" id="PTHR21411:SF0">
    <property type="entry name" value="REGULATORY PROTEIN ZESTE"/>
    <property type="match status" value="1"/>
</dbReference>